<comment type="similarity">
    <text evidence="4">Belongs to the bacterial secretin family.</text>
</comment>
<protein>
    <recommendedName>
        <fullName evidence="5">Type II/III secretion system secretin-like domain-containing protein</fullName>
    </recommendedName>
</protein>
<evidence type="ECO:0000256" key="4">
    <source>
        <dbReference type="RuleBase" id="RU004003"/>
    </source>
</evidence>
<evidence type="ECO:0000256" key="3">
    <source>
        <dbReference type="ARBA" id="ARBA00023136"/>
    </source>
</evidence>
<evidence type="ECO:0000313" key="6">
    <source>
        <dbReference type="EMBL" id="AWN43726.1"/>
    </source>
</evidence>
<feature type="domain" description="Type II/III secretion system secretin-like" evidence="5">
    <location>
        <begin position="44"/>
        <end position="210"/>
    </location>
</feature>
<sequence length="248" mass="26900">MVLPEPGRHALGHLLGPPERGGRLGLPRLLLRGQGGGGQITLNALNDVTRVDVLASPSLMVLDRRTAVLQIGDQVPIQTQSAQSILTPGAPVVNSIAYKDTGVILSVTPRVSESGRVLLDIEQEVSTVQRTTSSNIDSPSFGRRKVRTTVVVNNGESITLGGLIQDRTTIGETRVPVLGDLPIIGNAFKEKQNLVEKTELIIMLTPRVVRDLNEAAAVTDEYRNRVRSVMPTRDPVQRLMTNVKRSIE</sequence>
<dbReference type="Pfam" id="PF00263">
    <property type="entry name" value="Secretin"/>
    <property type="match status" value="1"/>
</dbReference>
<dbReference type="PANTHER" id="PTHR30332:SF24">
    <property type="entry name" value="SECRETIN GSPD-RELATED"/>
    <property type="match status" value="1"/>
</dbReference>
<dbReference type="Proteomes" id="UP000245926">
    <property type="component" value="Chromosome"/>
</dbReference>
<evidence type="ECO:0000256" key="2">
    <source>
        <dbReference type="ARBA" id="ARBA00022729"/>
    </source>
</evidence>
<keyword evidence="7" id="KW-1185">Reference proteome</keyword>
<dbReference type="InterPro" id="IPR004846">
    <property type="entry name" value="T2SS/T3SS_dom"/>
</dbReference>
<dbReference type="InterPro" id="IPR001775">
    <property type="entry name" value="GspD/PilQ"/>
</dbReference>
<name>A0A2U8WEH3_9HYPH</name>
<evidence type="ECO:0000256" key="1">
    <source>
        <dbReference type="ARBA" id="ARBA00004370"/>
    </source>
</evidence>
<evidence type="ECO:0000259" key="5">
    <source>
        <dbReference type="Pfam" id="PF00263"/>
    </source>
</evidence>
<comment type="subcellular location">
    <subcellularLocation>
        <location evidence="1">Membrane</location>
    </subcellularLocation>
</comment>
<dbReference type="GO" id="GO:0015627">
    <property type="term" value="C:type II protein secretion system complex"/>
    <property type="evidence" value="ECO:0007669"/>
    <property type="project" value="TreeGrafter"/>
</dbReference>
<dbReference type="GO" id="GO:0016020">
    <property type="term" value="C:membrane"/>
    <property type="evidence" value="ECO:0007669"/>
    <property type="project" value="UniProtKB-SubCell"/>
</dbReference>
<reference evidence="7" key="1">
    <citation type="submission" date="2018-05" db="EMBL/GenBank/DDBJ databases">
        <title>Complete Genome Sequence of Methylobacterium sp. 17SD2-17.</title>
        <authorList>
            <person name="Srinivasan S."/>
        </authorList>
    </citation>
    <scope>NUCLEOTIDE SEQUENCE [LARGE SCALE GENOMIC DNA]</scope>
    <source>
        <strain evidence="7">17SD2-17</strain>
    </source>
</reference>
<dbReference type="PRINTS" id="PR00811">
    <property type="entry name" value="BCTERIALGSPD"/>
</dbReference>
<keyword evidence="2" id="KW-0732">Signal</keyword>
<organism evidence="6 7">
    <name type="scientific">Methylobacterium durans</name>
    <dbReference type="NCBI Taxonomy" id="2202825"/>
    <lineage>
        <taxon>Bacteria</taxon>
        <taxon>Pseudomonadati</taxon>
        <taxon>Pseudomonadota</taxon>
        <taxon>Alphaproteobacteria</taxon>
        <taxon>Hyphomicrobiales</taxon>
        <taxon>Methylobacteriaceae</taxon>
        <taxon>Methylobacterium</taxon>
    </lineage>
</organism>
<dbReference type="InterPro" id="IPR050810">
    <property type="entry name" value="Bact_Secretion_Sys_Channel"/>
</dbReference>
<dbReference type="GO" id="GO:0009306">
    <property type="term" value="P:protein secretion"/>
    <property type="evidence" value="ECO:0007669"/>
    <property type="project" value="InterPro"/>
</dbReference>
<dbReference type="OrthoDB" id="9775455at2"/>
<dbReference type="PANTHER" id="PTHR30332">
    <property type="entry name" value="PROBABLE GENERAL SECRETION PATHWAY PROTEIN D"/>
    <property type="match status" value="1"/>
</dbReference>
<gene>
    <name evidence="6" type="ORF">DK389_28445</name>
</gene>
<evidence type="ECO:0000313" key="7">
    <source>
        <dbReference type="Proteomes" id="UP000245926"/>
    </source>
</evidence>
<dbReference type="AlphaFoldDB" id="A0A2U8WEH3"/>
<dbReference type="KEGG" id="mets:DK389_28445"/>
<accession>A0A2U8WEH3</accession>
<proteinExistence type="inferred from homology"/>
<keyword evidence="3" id="KW-0472">Membrane</keyword>
<dbReference type="EMBL" id="CP029550">
    <property type="protein sequence ID" value="AWN43726.1"/>
    <property type="molecule type" value="Genomic_DNA"/>
</dbReference>